<keyword evidence="1" id="KW-0472">Membrane</keyword>
<dbReference type="Proteomes" id="UP000766904">
    <property type="component" value="Unassembled WGS sequence"/>
</dbReference>
<dbReference type="InterPro" id="IPR007404">
    <property type="entry name" value="YdjM-like"/>
</dbReference>
<dbReference type="EMBL" id="PHNJ01000012">
    <property type="protein sequence ID" value="TYL37159.1"/>
    <property type="molecule type" value="Genomic_DNA"/>
</dbReference>
<reference evidence="2" key="1">
    <citation type="submission" date="2017-11" db="EMBL/GenBank/DDBJ databases">
        <authorList>
            <person name="Kajale S.C."/>
            <person name="Sharma A."/>
        </authorList>
    </citation>
    <scope>NUCLEOTIDE SEQUENCE</scope>
    <source>
        <strain evidence="2">LS1_42</strain>
    </source>
</reference>
<dbReference type="RefSeq" id="WP_148859645.1">
    <property type="nucleotide sequence ID" value="NZ_PHNJ01000012.1"/>
</dbReference>
<dbReference type="GO" id="GO:0016787">
    <property type="term" value="F:hydrolase activity"/>
    <property type="evidence" value="ECO:0007669"/>
    <property type="project" value="UniProtKB-KW"/>
</dbReference>
<protein>
    <submittedName>
        <fullName evidence="2">Hydrolase</fullName>
    </submittedName>
</protein>
<gene>
    <name evidence="2" type="ORF">CV102_19290</name>
</gene>
<dbReference type="Pfam" id="PF04307">
    <property type="entry name" value="YdjM"/>
    <property type="match status" value="1"/>
</dbReference>
<feature type="transmembrane region" description="Helical" evidence="1">
    <location>
        <begin position="60"/>
        <end position="79"/>
    </location>
</feature>
<keyword evidence="2" id="KW-0378">Hydrolase</keyword>
<keyword evidence="3" id="KW-1185">Reference proteome</keyword>
<dbReference type="OrthoDB" id="206308at2157"/>
<organism evidence="2 3">
    <name type="scientific">Natronococcus pandeyae</name>
    <dbReference type="NCBI Taxonomy" id="2055836"/>
    <lineage>
        <taxon>Archaea</taxon>
        <taxon>Methanobacteriati</taxon>
        <taxon>Methanobacteriota</taxon>
        <taxon>Stenosarchaea group</taxon>
        <taxon>Halobacteria</taxon>
        <taxon>Halobacteriales</taxon>
        <taxon>Natrialbaceae</taxon>
        <taxon>Natronococcus</taxon>
    </lineage>
</organism>
<evidence type="ECO:0000256" key="1">
    <source>
        <dbReference type="SAM" id="Phobius"/>
    </source>
</evidence>
<evidence type="ECO:0000313" key="2">
    <source>
        <dbReference type="EMBL" id="TYL37159.1"/>
    </source>
</evidence>
<feature type="transmembrane region" description="Helical" evidence="1">
    <location>
        <begin position="156"/>
        <end position="174"/>
    </location>
</feature>
<name>A0A8J8Q1J6_9EURY</name>
<accession>A0A8J8Q1J6</accession>
<comment type="caution">
    <text evidence="2">The sequence shown here is derived from an EMBL/GenBank/DDBJ whole genome shotgun (WGS) entry which is preliminary data.</text>
</comment>
<proteinExistence type="predicted"/>
<keyword evidence="1" id="KW-0812">Transmembrane</keyword>
<keyword evidence="1" id="KW-1133">Transmembrane helix</keyword>
<sequence>MWPWEHAIVGYLAYSLFCHVVYRESPGGLEAFAVVFASVLPDLIDKPLAWEYGVFGSGYALGHSIFFAVPLSIVVGLLARQAGRPRAGLAFGLGYLLHLPSDVLDAYARNGVFQYELMLWPVETTQGSSQGQGFMMYFMQLFEGYQSDLLAGELSTYLWIQLGIGLFAFVVWLYDGAPVLRECLLGAKRLLVDLRRRAFGSLEDSPER</sequence>
<evidence type="ECO:0000313" key="3">
    <source>
        <dbReference type="Proteomes" id="UP000766904"/>
    </source>
</evidence>
<dbReference type="AlphaFoldDB" id="A0A8J8Q1J6"/>